<proteinExistence type="predicted"/>
<protein>
    <submittedName>
        <fullName evidence="1">Heat shock 70 kDa protein 13</fullName>
    </submittedName>
</protein>
<name>A0AAE1HRC4_9NEOP</name>
<reference evidence="1" key="2">
    <citation type="journal article" date="2023" name="BMC Genomics">
        <title>Pest status, molecular evolution, and epigenetic factors derived from the genome assembly of Frankliniella fusca, a thysanopteran phytovirus vector.</title>
        <authorList>
            <person name="Catto M.A."/>
            <person name="Labadie P.E."/>
            <person name="Jacobson A.L."/>
            <person name="Kennedy G.G."/>
            <person name="Srinivasan R."/>
            <person name="Hunt B.G."/>
        </authorList>
    </citation>
    <scope>NUCLEOTIDE SEQUENCE</scope>
    <source>
        <strain evidence="1">PL_HMW_Pooled</strain>
    </source>
</reference>
<gene>
    <name evidence="1" type="ORF">KUF71_014256</name>
</gene>
<comment type="caution">
    <text evidence="1">The sequence shown here is derived from an EMBL/GenBank/DDBJ whole genome shotgun (WGS) entry which is preliminary data.</text>
</comment>
<organism evidence="1 2">
    <name type="scientific">Frankliniella fusca</name>
    <dbReference type="NCBI Taxonomy" id="407009"/>
    <lineage>
        <taxon>Eukaryota</taxon>
        <taxon>Metazoa</taxon>
        <taxon>Ecdysozoa</taxon>
        <taxon>Arthropoda</taxon>
        <taxon>Hexapoda</taxon>
        <taxon>Insecta</taxon>
        <taxon>Pterygota</taxon>
        <taxon>Neoptera</taxon>
        <taxon>Paraneoptera</taxon>
        <taxon>Thysanoptera</taxon>
        <taxon>Terebrantia</taxon>
        <taxon>Thripoidea</taxon>
        <taxon>Thripidae</taxon>
        <taxon>Frankliniella</taxon>
    </lineage>
</organism>
<evidence type="ECO:0000313" key="1">
    <source>
        <dbReference type="EMBL" id="KAK3926007.1"/>
    </source>
</evidence>
<accession>A0AAE1HRC4</accession>
<keyword evidence="2" id="KW-1185">Reference proteome</keyword>
<keyword evidence="1" id="KW-0346">Stress response</keyword>
<reference evidence="1" key="1">
    <citation type="submission" date="2021-07" db="EMBL/GenBank/DDBJ databases">
        <authorList>
            <person name="Catto M.A."/>
            <person name="Jacobson A."/>
            <person name="Kennedy G."/>
            <person name="Labadie P."/>
            <person name="Hunt B.G."/>
            <person name="Srinivasan R."/>
        </authorList>
    </citation>
    <scope>NUCLEOTIDE SEQUENCE</scope>
    <source>
        <strain evidence="1">PL_HMW_Pooled</strain>
        <tissue evidence="1">Head</tissue>
    </source>
</reference>
<evidence type="ECO:0000313" key="2">
    <source>
        <dbReference type="Proteomes" id="UP001219518"/>
    </source>
</evidence>
<sequence length="132" mass="14688">MLDDDELSSSAIKEKQLYGNTPSTIKLSGDIYCHKKVLKAALTNSSNVCHIARRLLVGVFKPEALQACTLTGQEWRAAPSPRKSQDISPLYQPAVDAIIDRDDKKEVSFQSLRATKLRNSVWEEGDKVGKEQ</sequence>
<dbReference type="Proteomes" id="UP001219518">
    <property type="component" value="Unassembled WGS sequence"/>
</dbReference>
<dbReference type="EMBL" id="JAHWGI010001242">
    <property type="protein sequence ID" value="KAK3926007.1"/>
    <property type="molecule type" value="Genomic_DNA"/>
</dbReference>
<dbReference type="AlphaFoldDB" id="A0AAE1HRC4"/>
<dbReference type="Gene3D" id="1.10.10.2590">
    <property type="entry name" value="BEN domain"/>
    <property type="match status" value="1"/>
</dbReference>